<name>A0ABR2QUI3_9ROSI</name>
<evidence type="ECO:0000313" key="1">
    <source>
        <dbReference type="EMBL" id="KAK9004353.1"/>
    </source>
</evidence>
<dbReference type="EMBL" id="JBBPBN010000031">
    <property type="protein sequence ID" value="KAK9004353.1"/>
    <property type="molecule type" value="Genomic_DNA"/>
</dbReference>
<keyword evidence="2" id="KW-1185">Reference proteome</keyword>
<gene>
    <name evidence="1" type="ORF">V6N11_002155</name>
</gene>
<organism evidence="1 2">
    <name type="scientific">Hibiscus sabdariffa</name>
    <name type="common">roselle</name>
    <dbReference type="NCBI Taxonomy" id="183260"/>
    <lineage>
        <taxon>Eukaryota</taxon>
        <taxon>Viridiplantae</taxon>
        <taxon>Streptophyta</taxon>
        <taxon>Embryophyta</taxon>
        <taxon>Tracheophyta</taxon>
        <taxon>Spermatophyta</taxon>
        <taxon>Magnoliopsida</taxon>
        <taxon>eudicotyledons</taxon>
        <taxon>Gunneridae</taxon>
        <taxon>Pentapetalae</taxon>
        <taxon>rosids</taxon>
        <taxon>malvids</taxon>
        <taxon>Malvales</taxon>
        <taxon>Malvaceae</taxon>
        <taxon>Malvoideae</taxon>
        <taxon>Hibiscus</taxon>
    </lineage>
</organism>
<dbReference type="Proteomes" id="UP001396334">
    <property type="component" value="Unassembled WGS sequence"/>
</dbReference>
<reference evidence="1 2" key="1">
    <citation type="journal article" date="2024" name="G3 (Bethesda)">
        <title>Genome assembly of Hibiscus sabdariffa L. provides insights into metabolisms of medicinal natural products.</title>
        <authorList>
            <person name="Kim T."/>
        </authorList>
    </citation>
    <scope>NUCLEOTIDE SEQUENCE [LARGE SCALE GENOMIC DNA]</scope>
    <source>
        <strain evidence="1">TK-2024</strain>
        <tissue evidence="1">Old leaves</tissue>
    </source>
</reference>
<accession>A0ABR2QUI3</accession>
<protein>
    <submittedName>
        <fullName evidence="1">Uncharacterized protein</fullName>
    </submittedName>
</protein>
<proteinExistence type="predicted"/>
<comment type="caution">
    <text evidence="1">The sequence shown here is derived from an EMBL/GenBank/DDBJ whole genome shotgun (WGS) entry which is preliminary data.</text>
</comment>
<sequence>MAGTAIGAAADGGVKRRQWSLYCLGSFGVGAGESERSSREWERRGDNQRFWLVGTTIGGGSGSNGARRLQEFRLRKPLEFFRKGPNEFVSWPPFPLTPTKIDPCGSSGHRNWPRFDPIRIVPRPSAKRAFAYQAQRPT</sequence>
<evidence type="ECO:0000313" key="2">
    <source>
        <dbReference type="Proteomes" id="UP001396334"/>
    </source>
</evidence>